<accession>A0A8X6MW94</accession>
<keyword evidence="2" id="KW-1185">Reference proteome</keyword>
<dbReference type="EMBL" id="BMAW01051538">
    <property type="protein sequence ID" value="GFS80964.1"/>
    <property type="molecule type" value="Genomic_DNA"/>
</dbReference>
<comment type="caution">
    <text evidence="1">The sequence shown here is derived from an EMBL/GenBank/DDBJ whole genome shotgun (WGS) entry which is preliminary data.</text>
</comment>
<proteinExistence type="predicted"/>
<name>A0A8X6MW94_NEPPI</name>
<evidence type="ECO:0000313" key="1">
    <source>
        <dbReference type="EMBL" id="GFS80964.1"/>
    </source>
</evidence>
<gene>
    <name evidence="1" type="ORF">NPIL_194401</name>
</gene>
<reference evidence="1" key="1">
    <citation type="submission" date="2020-08" db="EMBL/GenBank/DDBJ databases">
        <title>Multicomponent nature underlies the extraordinary mechanical properties of spider dragline silk.</title>
        <authorList>
            <person name="Kono N."/>
            <person name="Nakamura H."/>
            <person name="Mori M."/>
            <person name="Yoshida Y."/>
            <person name="Ohtoshi R."/>
            <person name="Malay A.D."/>
            <person name="Moran D.A.P."/>
            <person name="Tomita M."/>
            <person name="Numata K."/>
            <person name="Arakawa K."/>
        </authorList>
    </citation>
    <scope>NUCLEOTIDE SEQUENCE</scope>
</reference>
<protein>
    <submittedName>
        <fullName evidence="1">Uncharacterized protein</fullName>
    </submittedName>
</protein>
<organism evidence="1 2">
    <name type="scientific">Nephila pilipes</name>
    <name type="common">Giant wood spider</name>
    <name type="synonym">Nephila maculata</name>
    <dbReference type="NCBI Taxonomy" id="299642"/>
    <lineage>
        <taxon>Eukaryota</taxon>
        <taxon>Metazoa</taxon>
        <taxon>Ecdysozoa</taxon>
        <taxon>Arthropoda</taxon>
        <taxon>Chelicerata</taxon>
        <taxon>Arachnida</taxon>
        <taxon>Araneae</taxon>
        <taxon>Araneomorphae</taxon>
        <taxon>Entelegynae</taxon>
        <taxon>Araneoidea</taxon>
        <taxon>Nephilidae</taxon>
        <taxon>Nephila</taxon>
    </lineage>
</organism>
<sequence length="39" mass="4280">MPVHETKVGVPICVKILMDDQFVAAYLVINLAETGKHAK</sequence>
<evidence type="ECO:0000313" key="2">
    <source>
        <dbReference type="Proteomes" id="UP000887013"/>
    </source>
</evidence>
<dbReference type="AlphaFoldDB" id="A0A8X6MW94"/>
<dbReference type="Proteomes" id="UP000887013">
    <property type="component" value="Unassembled WGS sequence"/>
</dbReference>
<feature type="non-terminal residue" evidence="1">
    <location>
        <position position="39"/>
    </location>
</feature>